<evidence type="ECO:0000313" key="1">
    <source>
        <dbReference type="EMBL" id="KAF4039432.1"/>
    </source>
</evidence>
<name>A0A833S390_PHYIN</name>
<dbReference type="EMBL" id="WSZM01000174">
    <property type="protein sequence ID" value="KAF4039432.1"/>
    <property type="molecule type" value="Genomic_DNA"/>
</dbReference>
<evidence type="ECO:0000313" key="2">
    <source>
        <dbReference type="EMBL" id="KAF4130542.1"/>
    </source>
</evidence>
<sequence length="71" mass="8747">MVNSDDELFKAFAVWKRMDYRKRDVAWAMLQVHRRPIDILKIVRRYNKFRKNPSIRLDDFIPTEQETYEAD</sequence>
<dbReference type="AlphaFoldDB" id="A0A833S390"/>
<proteinExistence type="predicted"/>
<reference evidence="1" key="1">
    <citation type="submission" date="2020-04" db="EMBL/GenBank/DDBJ databases">
        <title>Hybrid Assembly of Korean Phytophthora infestans isolates.</title>
        <authorList>
            <person name="Prokchorchik M."/>
            <person name="Lee Y."/>
            <person name="Seo J."/>
            <person name="Cho J.-H."/>
            <person name="Park Y.-E."/>
            <person name="Jang D.-C."/>
            <person name="Im J.-S."/>
            <person name="Choi J.-G."/>
            <person name="Park H.-J."/>
            <person name="Lee G.-B."/>
            <person name="Lee Y.-G."/>
            <person name="Hong S.-Y."/>
            <person name="Cho K."/>
            <person name="Sohn K.H."/>
        </authorList>
    </citation>
    <scope>NUCLEOTIDE SEQUENCE</scope>
    <source>
        <strain evidence="1">KR_1_A1</strain>
        <strain evidence="2">KR_2_A2</strain>
    </source>
</reference>
<dbReference type="Proteomes" id="UP000704712">
    <property type="component" value="Unassembled WGS sequence"/>
</dbReference>
<comment type="caution">
    <text evidence="1">The sequence shown here is derived from an EMBL/GenBank/DDBJ whole genome shotgun (WGS) entry which is preliminary data.</text>
</comment>
<protein>
    <submittedName>
        <fullName evidence="1">Uncharacterized protein</fullName>
    </submittedName>
</protein>
<gene>
    <name evidence="1" type="ORF">GN244_ATG08263</name>
    <name evidence="2" type="ORF">GN958_ATG20244</name>
</gene>
<organism evidence="1 3">
    <name type="scientific">Phytophthora infestans</name>
    <name type="common">Potato late blight agent</name>
    <name type="synonym">Botrytis infestans</name>
    <dbReference type="NCBI Taxonomy" id="4787"/>
    <lineage>
        <taxon>Eukaryota</taxon>
        <taxon>Sar</taxon>
        <taxon>Stramenopiles</taxon>
        <taxon>Oomycota</taxon>
        <taxon>Peronosporomycetes</taxon>
        <taxon>Peronosporales</taxon>
        <taxon>Peronosporaceae</taxon>
        <taxon>Phytophthora</taxon>
    </lineage>
</organism>
<evidence type="ECO:0000313" key="3">
    <source>
        <dbReference type="Proteomes" id="UP000602510"/>
    </source>
</evidence>
<dbReference type="Proteomes" id="UP000602510">
    <property type="component" value="Unassembled WGS sequence"/>
</dbReference>
<accession>A0A833S390</accession>
<keyword evidence="3" id="KW-1185">Reference proteome</keyword>
<dbReference type="EMBL" id="JAACNO010002824">
    <property type="protein sequence ID" value="KAF4130542.1"/>
    <property type="molecule type" value="Genomic_DNA"/>
</dbReference>